<dbReference type="Pfam" id="PF07635">
    <property type="entry name" value="PSCyt1"/>
    <property type="match status" value="1"/>
</dbReference>
<comment type="caution">
    <text evidence="8">The sequence shown here is derived from an EMBL/GenBank/DDBJ whole genome shotgun (WGS) entry which is preliminary data.</text>
</comment>
<dbReference type="Pfam" id="PF07631">
    <property type="entry name" value="PSD4"/>
    <property type="match status" value="1"/>
</dbReference>
<evidence type="ECO:0000313" key="9">
    <source>
        <dbReference type="Proteomes" id="UP000004358"/>
    </source>
</evidence>
<evidence type="ECO:0000259" key="7">
    <source>
        <dbReference type="Pfam" id="PF07637"/>
    </source>
</evidence>
<feature type="chain" id="PRO_5002664268" description="Cytochrome c domain-containing protein" evidence="1">
    <location>
        <begin position="26"/>
        <end position="813"/>
    </location>
</feature>
<dbReference type="Proteomes" id="UP000004358">
    <property type="component" value="Unassembled WGS sequence"/>
</dbReference>
<dbReference type="InterPro" id="IPR013039">
    <property type="entry name" value="DUF1588"/>
</dbReference>
<evidence type="ECO:0000259" key="2">
    <source>
        <dbReference type="Pfam" id="PF07624"/>
    </source>
</evidence>
<evidence type="ECO:0000259" key="5">
    <source>
        <dbReference type="Pfam" id="PF07631"/>
    </source>
</evidence>
<dbReference type="InterPro" id="IPR036909">
    <property type="entry name" value="Cyt_c-like_dom_sf"/>
</dbReference>
<name>A4A1F2_9BACT</name>
<evidence type="ECO:0000256" key="1">
    <source>
        <dbReference type="SAM" id="SignalP"/>
    </source>
</evidence>
<dbReference type="Pfam" id="PF07626">
    <property type="entry name" value="PSD3"/>
    <property type="match status" value="1"/>
</dbReference>
<dbReference type="InterPro" id="IPR013042">
    <property type="entry name" value="DUF1592"/>
</dbReference>
<dbReference type="AlphaFoldDB" id="A4A1F2"/>
<dbReference type="InterPro" id="IPR011429">
    <property type="entry name" value="Cyt_c_Planctomycete-type"/>
</dbReference>
<dbReference type="OrthoDB" id="175242at2"/>
<accession>A4A1F2</accession>
<feature type="signal peptide" evidence="1">
    <location>
        <begin position="1"/>
        <end position="25"/>
    </location>
</feature>
<feature type="domain" description="DUF1595" evidence="7">
    <location>
        <begin position="402"/>
        <end position="462"/>
    </location>
</feature>
<dbReference type="HOGENOM" id="CLU_007458_0_0_0"/>
<gene>
    <name evidence="8" type="ORF">DSM3645_04530</name>
</gene>
<sequence>MPRLSSQFVLALMLCILFDAGRTQAETPSHAAFSDAIGPYVQQNCIRCHGPDLQEGDFRIDTLSTDVGGGPSVNRWREVIEKINNGEMPPEDEPNLPSAERNAEIVEWLATRIEEGKAARLAKKEPVSFHRLTRDEYANTVADLLGVRFGVADPSGLNEDAQWHGFERIGSVLSLSASHIEKYYSAAERILDEAYPTRPIESKVVRKRALDLRGGPSGQQIKELEEQGLADKVRVDMWPGHEIRGGRPGPDSAMLKNGGIFKVRIQVSGLKPVGGRAPHLTFYADKIDRLLFEQDILAPEDEPTIVEFTVDLPAGGHSFQLTNDVPGPSNLPRSGRSGQKPFFSLQDGRIPWQIKLTDEEGVPLYPFLIVDWIEWEGPLQPSDVTEKRARYMPAESGDMDQARTCLARLCEAAFRRPVETDEVDQYFQIVESEIAAGSDFRQAMKTGMLAILCSKNFLFVIEGDLEHPQANLNDFELAARLSYLLWSTMPDDELFALARDDKLHEPDILQQQFDRMLADERAEKFCHDFPRQWLQMHKLGMFPPNKDLYPDYDPHLERSMSGETFAFFQEVLQKNLSLREFIDSDWTMVNPRLAIHYGIDGIEQDQFQRVALAPDDQRGGLLTQAAVLSLTSDGTRHRPVHRGVWVLQSVFGKTPPPPPANVDAIEPNPVDSPKATIRMKLEAHKHDPNCAACHRKIDPLGLAFDNFDAIGRWREEEVVAQGVGANPPVDPSGVLPDGRKFATPHEFKQLLLADLDPFNQTFIEKLATYSLRRTMTVDDREDLAAIAKRSKDADYRVRDLVKALVLSDLFQKR</sequence>
<dbReference type="Pfam" id="PF07624">
    <property type="entry name" value="PSD2"/>
    <property type="match status" value="1"/>
</dbReference>
<protein>
    <recommendedName>
        <fullName evidence="10">Cytochrome c domain-containing protein</fullName>
    </recommendedName>
</protein>
<feature type="domain" description="DUF1587" evidence="3">
    <location>
        <begin position="131"/>
        <end position="194"/>
    </location>
</feature>
<dbReference type="InterPro" id="IPR011478">
    <property type="entry name" value="DUF1585"/>
</dbReference>
<dbReference type="GO" id="GO:0009055">
    <property type="term" value="F:electron transfer activity"/>
    <property type="evidence" value="ECO:0007669"/>
    <property type="project" value="InterPro"/>
</dbReference>
<dbReference type="Gene3D" id="1.10.760.10">
    <property type="entry name" value="Cytochrome c-like domain"/>
    <property type="match status" value="1"/>
</dbReference>
<feature type="domain" description="DUF1588" evidence="4">
    <location>
        <begin position="618"/>
        <end position="717"/>
    </location>
</feature>
<dbReference type="EMBL" id="AANZ01000034">
    <property type="protein sequence ID" value="EAQ77401.1"/>
    <property type="molecule type" value="Genomic_DNA"/>
</dbReference>
<evidence type="ECO:0000259" key="3">
    <source>
        <dbReference type="Pfam" id="PF07626"/>
    </source>
</evidence>
<feature type="domain" description="DUF1585" evidence="2">
    <location>
        <begin position="737"/>
        <end position="810"/>
    </location>
</feature>
<dbReference type="Pfam" id="PF07637">
    <property type="entry name" value="PSD5"/>
    <property type="match status" value="1"/>
</dbReference>
<feature type="domain" description="Cytochrome C Planctomycete-type" evidence="6">
    <location>
        <begin position="45"/>
        <end position="92"/>
    </location>
</feature>
<dbReference type="STRING" id="314230.DSM3645_04530"/>
<dbReference type="InterPro" id="IPR013043">
    <property type="entry name" value="DUF1595"/>
</dbReference>
<dbReference type="RefSeq" id="WP_002654500.1">
    <property type="nucleotide sequence ID" value="NZ_CH672377.1"/>
</dbReference>
<keyword evidence="1" id="KW-0732">Signal</keyword>
<evidence type="ECO:0008006" key="10">
    <source>
        <dbReference type="Google" id="ProtNLM"/>
    </source>
</evidence>
<dbReference type="InterPro" id="IPR013036">
    <property type="entry name" value="DUF1587"/>
</dbReference>
<evidence type="ECO:0000259" key="6">
    <source>
        <dbReference type="Pfam" id="PF07635"/>
    </source>
</evidence>
<evidence type="ECO:0000259" key="4">
    <source>
        <dbReference type="Pfam" id="PF07627"/>
    </source>
</evidence>
<dbReference type="eggNOG" id="COG1020">
    <property type="taxonomic scope" value="Bacteria"/>
</dbReference>
<feature type="domain" description="DUF1592" evidence="5">
    <location>
        <begin position="472"/>
        <end position="599"/>
    </location>
</feature>
<proteinExistence type="predicted"/>
<dbReference type="GO" id="GO:0020037">
    <property type="term" value="F:heme binding"/>
    <property type="evidence" value="ECO:0007669"/>
    <property type="project" value="InterPro"/>
</dbReference>
<evidence type="ECO:0000313" key="8">
    <source>
        <dbReference type="EMBL" id="EAQ77401.1"/>
    </source>
</evidence>
<reference evidence="8 9" key="1">
    <citation type="submission" date="2006-02" db="EMBL/GenBank/DDBJ databases">
        <authorList>
            <person name="Amann R."/>
            <person name="Ferriera S."/>
            <person name="Johnson J."/>
            <person name="Kravitz S."/>
            <person name="Halpern A."/>
            <person name="Remington K."/>
            <person name="Beeson K."/>
            <person name="Tran B."/>
            <person name="Rogers Y.-H."/>
            <person name="Friedman R."/>
            <person name="Venter J.C."/>
        </authorList>
    </citation>
    <scope>NUCLEOTIDE SEQUENCE [LARGE SCALE GENOMIC DNA]</scope>
    <source>
        <strain evidence="8 9">DSM 3645</strain>
    </source>
</reference>
<dbReference type="SUPFAM" id="SSF46626">
    <property type="entry name" value="Cytochrome c"/>
    <property type="match status" value="1"/>
</dbReference>
<organism evidence="8 9">
    <name type="scientific">Blastopirellula marina DSM 3645</name>
    <dbReference type="NCBI Taxonomy" id="314230"/>
    <lineage>
        <taxon>Bacteria</taxon>
        <taxon>Pseudomonadati</taxon>
        <taxon>Planctomycetota</taxon>
        <taxon>Planctomycetia</taxon>
        <taxon>Pirellulales</taxon>
        <taxon>Pirellulaceae</taxon>
        <taxon>Blastopirellula</taxon>
    </lineage>
</organism>
<dbReference type="Pfam" id="PF07627">
    <property type="entry name" value="PSCyt3"/>
    <property type="match status" value="1"/>
</dbReference>